<organism evidence="2 3">
    <name type="scientific">Exidia glandulosa HHB12029</name>
    <dbReference type="NCBI Taxonomy" id="1314781"/>
    <lineage>
        <taxon>Eukaryota</taxon>
        <taxon>Fungi</taxon>
        <taxon>Dikarya</taxon>
        <taxon>Basidiomycota</taxon>
        <taxon>Agaricomycotina</taxon>
        <taxon>Agaricomycetes</taxon>
        <taxon>Auriculariales</taxon>
        <taxon>Exidiaceae</taxon>
        <taxon>Exidia</taxon>
    </lineage>
</organism>
<evidence type="ECO:0008006" key="4">
    <source>
        <dbReference type="Google" id="ProtNLM"/>
    </source>
</evidence>
<dbReference type="SUPFAM" id="SSF81383">
    <property type="entry name" value="F-box domain"/>
    <property type="match status" value="1"/>
</dbReference>
<gene>
    <name evidence="2" type="ORF">EXIGLDRAFT_462984</name>
</gene>
<feature type="region of interest" description="Disordered" evidence="1">
    <location>
        <begin position="1"/>
        <end position="27"/>
    </location>
</feature>
<accession>A0A165K485</accession>
<dbReference type="EMBL" id="KV425952">
    <property type="protein sequence ID" value="KZV95762.1"/>
    <property type="molecule type" value="Genomic_DNA"/>
</dbReference>
<dbReference type="Proteomes" id="UP000077266">
    <property type="component" value="Unassembled WGS sequence"/>
</dbReference>
<dbReference type="InterPro" id="IPR036047">
    <property type="entry name" value="F-box-like_dom_sf"/>
</dbReference>
<evidence type="ECO:0000313" key="2">
    <source>
        <dbReference type="EMBL" id="KZV95762.1"/>
    </source>
</evidence>
<dbReference type="AlphaFoldDB" id="A0A165K485"/>
<protein>
    <recommendedName>
        <fullName evidence="4">F-box domain-containing protein</fullName>
    </recommendedName>
</protein>
<sequence length="325" mass="35527">MANPTYSDYSDLPASPAPPEAPGPPTARSACLVKQLTDEILCAIFVYLTVGGGVRASAVSRAWRRASVSSPSRAQVWSRLRLPSTRPAGLAALLARAGAGPVQLLEIEVNAGNIAAVGKCLAAHMEHLAALHLNFIYYDKYEEDDAPAFVRALCKPAPMLVSFALVDAGSFLGEALHSAASRLFGRQAPHLRKVKLYCFVQNIARSPVFAAAEEVHYAHPNPASNQLCSTDIRDLFKVFPSVRTLGIQIDRYKKRVKPASLPLQPPKSLTTLVLCANGADAGVAANLLREVRHKEIETIHIDYVDYPFWRRPNQEFVWDENDSEC</sequence>
<name>A0A165K485_EXIGL</name>
<proteinExistence type="predicted"/>
<evidence type="ECO:0000256" key="1">
    <source>
        <dbReference type="SAM" id="MobiDB-lite"/>
    </source>
</evidence>
<evidence type="ECO:0000313" key="3">
    <source>
        <dbReference type="Proteomes" id="UP000077266"/>
    </source>
</evidence>
<dbReference type="Gene3D" id="1.20.1280.50">
    <property type="match status" value="1"/>
</dbReference>
<reference evidence="2 3" key="1">
    <citation type="journal article" date="2016" name="Mol. Biol. Evol.">
        <title>Comparative Genomics of Early-Diverging Mushroom-Forming Fungi Provides Insights into the Origins of Lignocellulose Decay Capabilities.</title>
        <authorList>
            <person name="Nagy L.G."/>
            <person name="Riley R."/>
            <person name="Tritt A."/>
            <person name="Adam C."/>
            <person name="Daum C."/>
            <person name="Floudas D."/>
            <person name="Sun H."/>
            <person name="Yadav J.S."/>
            <person name="Pangilinan J."/>
            <person name="Larsson K.H."/>
            <person name="Matsuura K."/>
            <person name="Barry K."/>
            <person name="Labutti K."/>
            <person name="Kuo R."/>
            <person name="Ohm R.A."/>
            <person name="Bhattacharya S.S."/>
            <person name="Shirouzu T."/>
            <person name="Yoshinaga Y."/>
            <person name="Martin F.M."/>
            <person name="Grigoriev I.V."/>
            <person name="Hibbett D.S."/>
        </authorList>
    </citation>
    <scope>NUCLEOTIDE SEQUENCE [LARGE SCALE GENOMIC DNA]</scope>
    <source>
        <strain evidence="2 3">HHB12029</strain>
    </source>
</reference>
<keyword evidence="3" id="KW-1185">Reference proteome</keyword>
<feature type="compositionally biased region" description="Pro residues" evidence="1">
    <location>
        <begin position="15"/>
        <end position="25"/>
    </location>
</feature>
<dbReference type="InParanoid" id="A0A165K485"/>